<organism evidence="2 3">
    <name type="scientific">Microbacterium natoriense</name>
    <dbReference type="NCBI Taxonomy" id="284570"/>
    <lineage>
        <taxon>Bacteria</taxon>
        <taxon>Bacillati</taxon>
        <taxon>Actinomycetota</taxon>
        <taxon>Actinomycetes</taxon>
        <taxon>Micrococcales</taxon>
        <taxon>Microbacteriaceae</taxon>
        <taxon>Microbacterium</taxon>
    </lineage>
</organism>
<feature type="transmembrane region" description="Helical" evidence="1">
    <location>
        <begin position="6"/>
        <end position="26"/>
    </location>
</feature>
<dbReference type="EMBL" id="JAUSXV010000001">
    <property type="protein sequence ID" value="MDQ0648594.1"/>
    <property type="molecule type" value="Genomic_DNA"/>
</dbReference>
<feature type="transmembrane region" description="Helical" evidence="1">
    <location>
        <begin position="80"/>
        <end position="98"/>
    </location>
</feature>
<feature type="transmembrane region" description="Helical" evidence="1">
    <location>
        <begin position="38"/>
        <end position="60"/>
    </location>
</feature>
<evidence type="ECO:0000313" key="2">
    <source>
        <dbReference type="EMBL" id="MDQ0648594.1"/>
    </source>
</evidence>
<gene>
    <name evidence="2" type="ORF">QFZ53_002790</name>
</gene>
<keyword evidence="3" id="KW-1185">Reference proteome</keyword>
<evidence type="ECO:0000256" key="1">
    <source>
        <dbReference type="SAM" id="Phobius"/>
    </source>
</evidence>
<reference evidence="2 3" key="1">
    <citation type="submission" date="2023-07" db="EMBL/GenBank/DDBJ databases">
        <title>Comparative genomics of wheat-associated soil bacteria to identify genetic determinants of phenazine resistance.</title>
        <authorList>
            <person name="Mouncey N."/>
        </authorList>
    </citation>
    <scope>NUCLEOTIDE SEQUENCE [LARGE SCALE GENOMIC DNA]</scope>
    <source>
        <strain evidence="2 3">W4I9-1</strain>
    </source>
</reference>
<dbReference type="Proteomes" id="UP001244427">
    <property type="component" value="Unassembled WGS sequence"/>
</dbReference>
<name>A0AAW8F0D8_9MICO</name>
<keyword evidence="1" id="KW-0472">Membrane</keyword>
<evidence type="ECO:0000313" key="3">
    <source>
        <dbReference type="Proteomes" id="UP001244427"/>
    </source>
</evidence>
<proteinExistence type="predicted"/>
<feature type="transmembrane region" description="Helical" evidence="1">
    <location>
        <begin position="110"/>
        <end position="131"/>
    </location>
</feature>
<accession>A0AAW8F0D8</accession>
<dbReference type="RefSeq" id="WP_307297402.1">
    <property type="nucleotide sequence ID" value="NZ_JAUSXV010000001.1"/>
</dbReference>
<protein>
    <submittedName>
        <fullName evidence="2">Uncharacterized protein</fullName>
    </submittedName>
</protein>
<dbReference type="AlphaFoldDB" id="A0AAW8F0D8"/>
<keyword evidence="1" id="KW-1133">Transmembrane helix</keyword>
<keyword evidence="1" id="KW-0812">Transmembrane</keyword>
<sequence>MYELFGIAALLSAIAVSVAIAIGRWLPPRVVPEYWISLVTWGAQLLVSMVAVFWIGFLGISTPHCAPNCEWDLLGLNFRGFMIAAGLIQVISMVLIVLMRRRRQVRLVPVFGIALTLILFALSAVIAHKAMLFF</sequence>
<comment type="caution">
    <text evidence="2">The sequence shown here is derived from an EMBL/GenBank/DDBJ whole genome shotgun (WGS) entry which is preliminary data.</text>
</comment>